<dbReference type="EMBL" id="KV875689">
    <property type="protein sequence ID" value="RZR72448.1"/>
    <property type="molecule type" value="Genomic_DNA"/>
</dbReference>
<evidence type="ECO:0000256" key="1">
    <source>
        <dbReference type="SAM" id="MobiDB-lite"/>
    </source>
</evidence>
<name>A0A445ME24_ENSVE</name>
<feature type="region of interest" description="Disordered" evidence="1">
    <location>
        <begin position="1"/>
        <end position="28"/>
    </location>
</feature>
<gene>
    <name evidence="2" type="ORF">BHM03_00013593</name>
</gene>
<evidence type="ECO:0000313" key="2">
    <source>
        <dbReference type="EMBL" id="RZR72448.1"/>
    </source>
</evidence>
<protein>
    <submittedName>
        <fullName evidence="2">Uncharacterized protein</fullName>
    </submittedName>
</protein>
<sequence>MAALARGRQPLQAGTVPAGDTSKGVAPADSRSPLQIVLLLASDLPVCGCPHLSQPGHPLQGALVAVGRLYRGLTIAGRPCKQTTCR</sequence>
<proteinExistence type="predicted"/>
<dbReference type="AlphaFoldDB" id="A0A445ME24"/>
<accession>A0A445ME24</accession>
<reference evidence="2" key="1">
    <citation type="journal article" date="2018" name="Data Brief">
        <title>Genome sequence data from 17 accessions of Ensete ventricosum, a staple food crop for millions in Ethiopia.</title>
        <authorList>
            <person name="Yemataw Z."/>
            <person name="Muzemil S."/>
            <person name="Ambachew D."/>
            <person name="Tripathi L."/>
            <person name="Tesfaye K."/>
            <person name="Chala A."/>
            <person name="Farbos A."/>
            <person name="O'Neill P."/>
            <person name="Moore K."/>
            <person name="Grant M."/>
            <person name="Studholme D.J."/>
        </authorList>
    </citation>
    <scope>NUCLEOTIDE SEQUENCE [LARGE SCALE GENOMIC DNA]</scope>
    <source>
        <tissue evidence="2">Leaf</tissue>
    </source>
</reference>
<dbReference type="Proteomes" id="UP000290560">
    <property type="component" value="Unassembled WGS sequence"/>
</dbReference>
<organism evidence="2">
    <name type="scientific">Ensete ventricosum</name>
    <name type="common">Abyssinian banana</name>
    <name type="synonym">Musa ensete</name>
    <dbReference type="NCBI Taxonomy" id="4639"/>
    <lineage>
        <taxon>Eukaryota</taxon>
        <taxon>Viridiplantae</taxon>
        <taxon>Streptophyta</taxon>
        <taxon>Embryophyta</taxon>
        <taxon>Tracheophyta</taxon>
        <taxon>Spermatophyta</taxon>
        <taxon>Magnoliopsida</taxon>
        <taxon>Liliopsida</taxon>
        <taxon>Zingiberales</taxon>
        <taxon>Musaceae</taxon>
        <taxon>Ensete</taxon>
    </lineage>
</organism>